<dbReference type="PANTHER" id="PTHR45138:SF9">
    <property type="entry name" value="DIGUANYLATE CYCLASE DGCM-RELATED"/>
    <property type="match status" value="1"/>
</dbReference>
<dbReference type="Proteomes" id="UP000178086">
    <property type="component" value="Unassembled WGS sequence"/>
</dbReference>
<dbReference type="Gene3D" id="3.30.70.270">
    <property type="match status" value="1"/>
</dbReference>
<protein>
    <recommendedName>
        <fullName evidence="1">GGDEF domain-containing protein</fullName>
    </recommendedName>
</protein>
<dbReference type="FunFam" id="3.30.70.270:FF:000001">
    <property type="entry name" value="Diguanylate cyclase domain protein"/>
    <property type="match status" value="1"/>
</dbReference>
<name>A0A1F2US31_9ACTN</name>
<gene>
    <name evidence="2" type="ORF">A2074_06150</name>
</gene>
<dbReference type="NCBIfam" id="TIGR00254">
    <property type="entry name" value="GGDEF"/>
    <property type="match status" value="1"/>
</dbReference>
<dbReference type="InterPro" id="IPR043128">
    <property type="entry name" value="Rev_trsase/Diguanyl_cyclase"/>
</dbReference>
<dbReference type="GO" id="GO:0052621">
    <property type="term" value="F:diguanylate cyclase activity"/>
    <property type="evidence" value="ECO:0007669"/>
    <property type="project" value="TreeGrafter"/>
</dbReference>
<reference evidence="2 3" key="1">
    <citation type="journal article" date="2016" name="Nat. Commun.">
        <title>Thousands of microbial genomes shed light on interconnected biogeochemical processes in an aquifer system.</title>
        <authorList>
            <person name="Anantharaman K."/>
            <person name="Brown C.T."/>
            <person name="Hug L.A."/>
            <person name="Sharon I."/>
            <person name="Castelle C.J."/>
            <person name="Probst A.J."/>
            <person name="Thomas B.C."/>
            <person name="Singh A."/>
            <person name="Wilkins M.J."/>
            <person name="Karaoz U."/>
            <person name="Brodie E.L."/>
            <person name="Williams K.H."/>
            <person name="Hubbard S.S."/>
            <person name="Banfield J.F."/>
        </authorList>
    </citation>
    <scope>NUCLEOTIDE SEQUENCE [LARGE SCALE GENOMIC DNA]</scope>
</reference>
<organism evidence="2 3">
    <name type="scientific">Candidatus Aquicultor primus</name>
    <dbReference type="NCBI Taxonomy" id="1797195"/>
    <lineage>
        <taxon>Bacteria</taxon>
        <taxon>Bacillati</taxon>
        <taxon>Actinomycetota</taxon>
        <taxon>Candidatus Aquicultoria</taxon>
        <taxon>Candidatus Aquicultorales</taxon>
        <taxon>Candidatus Aquicultoraceae</taxon>
        <taxon>Candidatus Aquicultor</taxon>
    </lineage>
</organism>
<dbReference type="CDD" id="cd01949">
    <property type="entry name" value="GGDEF"/>
    <property type="match status" value="1"/>
</dbReference>
<dbReference type="InterPro" id="IPR029787">
    <property type="entry name" value="Nucleotide_cyclase"/>
</dbReference>
<accession>A0A1F2US31</accession>
<dbReference type="GO" id="GO:1902201">
    <property type="term" value="P:negative regulation of bacterial-type flagellum-dependent cell motility"/>
    <property type="evidence" value="ECO:0007669"/>
    <property type="project" value="TreeGrafter"/>
</dbReference>
<dbReference type="Pfam" id="PF00990">
    <property type="entry name" value="GGDEF"/>
    <property type="match status" value="1"/>
</dbReference>
<evidence type="ECO:0000313" key="2">
    <source>
        <dbReference type="EMBL" id="OFW33986.1"/>
    </source>
</evidence>
<dbReference type="GO" id="GO:0005886">
    <property type="term" value="C:plasma membrane"/>
    <property type="evidence" value="ECO:0007669"/>
    <property type="project" value="TreeGrafter"/>
</dbReference>
<dbReference type="PROSITE" id="PS50887">
    <property type="entry name" value="GGDEF"/>
    <property type="match status" value="1"/>
</dbReference>
<evidence type="ECO:0000259" key="1">
    <source>
        <dbReference type="PROSITE" id="PS50887"/>
    </source>
</evidence>
<sequence>MQSLKWNADQLMPLGEVAAQFRDHIWVLVERWMERMESAAENNVKERLTETLLVDNIPSLLRGISKVIEAPERIEDFEPGGVIFESAAELGANRQQQDYEPGELLRELELLRETIWRFCDENFAITEFYELERRISRPFDKLVSTIAEHYIKSFEGELKQLARRDRLTGFFNYESFKEILHEELKRSKRYRRSFSILLVDIDGLNDYNNTFGRGAGDALLGEVSLVMAQTIRDVDQPVRYSGDEFAIIMPESNKRQAQKAAERLRRAVKLEAKHQVKNGSQSRSPVTISIGLASYPKDAETAHELVSLADEALYEAKQGGRDMVVAIDVKKKR</sequence>
<dbReference type="InterPro" id="IPR050469">
    <property type="entry name" value="Diguanylate_Cyclase"/>
</dbReference>
<dbReference type="InterPro" id="IPR000160">
    <property type="entry name" value="GGDEF_dom"/>
</dbReference>
<dbReference type="AlphaFoldDB" id="A0A1F2US31"/>
<proteinExistence type="predicted"/>
<dbReference type="EMBL" id="MELI01000055">
    <property type="protein sequence ID" value="OFW33986.1"/>
    <property type="molecule type" value="Genomic_DNA"/>
</dbReference>
<dbReference type="GO" id="GO:0043709">
    <property type="term" value="P:cell adhesion involved in single-species biofilm formation"/>
    <property type="evidence" value="ECO:0007669"/>
    <property type="project" value="TreeGrafter"/>
</dbReference>
<evidence type="ECO:0000313" key="3">
    <source>
        <dbReference type="Proteomes" id="UP000178086"/>
    </source>
</evidence>
<dbReference type="SUPFAM" id="SSF55073">
    <property type="entry name" value="Nucleotide cyclase"/>
    <property type="match status" value="1"/>
</dbReference>
<feature type="domain" description="GGDEF" evidence="1">
    <location>
        <begin position="192"/>
        <end position="329"/>
    </location>
</feature>
<dbReference type="SMART" id="SM00267">
    <property type="entry name" value="GGDEF"/>
    <property type="match status" value="1"/>
</dbReference>
<comment type="caution">
    <text evidence="2">The sequence shown here is derived from an EMBL/GenBank/DDBJ whole genome shotgun (WGS) entry which is preliminary data.</text>
</comment>
<dbReference type="PANTHER" id="PTHR45138">
    <property type="entry name" value="REGULATORY COMPONENTS OF SENSORY TRANSDUCTION SYSTEM"/>
    <property type="match status" value="1"/>
</dbReference>